<accession>A0AAX1N5X1</accession>
<evidence type="ECO:0008006" key="3">
    <source>
        <dbReference type="Google" id="ProtNLM"/>
    </source>
</evidence>
<organism evidence="1 2">
    <name type="scientific">Flammeovirga yaeyamensis</name>
    <dbReference type="NCBI Taxonomy" id="367791"/>
    <lineage>
        <taxon>Bacteria</taxon>
        <taxon>Pseudomonadati</taxon>
        <taxon>Bacteroidota</taxon>
        <taxon>Cytophagia</taxon>
        <taxon>Cytophagales</taxon>
        <taxon>Flammeovirgaceae</taxon>
        <taxon>Flammeovirga</taxon>
    </lineage>
</organism>
<reference evidence="1 2" key="1">
    <citation type="submission" date="2021-05" db="EMBL/GenBank/DDBJ databases">
        <title>Comparative genomic studies on the polysaccharide-degrading batcterial strains of the Flammeovirga genus.</title>
        <authorList>
            <person name="Zewei F."/>
            <person name="Zheng Z."/>
            <person name="Yu L."/>
            <person name="Ruyue G."/>
            <person name="Yanhong M."/>
            <person name="Yuanyuan C."/>
            <person name="Jingyan G."/>
            <person name="Wenjun H."/>
        </authorList>
    </citation>
    <scope>NUCLEOTIDE SEQUENCE [LARGE SCALE GENOMIC DNA]</scope>
    <source>
        <strain evidence="1 2">NBRC:100898</strain>
    </source>
</reference>
<evidence type="ECO:0000313" key="2">
    <source>
        <dbReference type="Proteomes" id="UP000678679"/>
    </source>
</evidence>
<evidence type="ECO:0000313" key="1">
    <source>
        <dbReference type="EMBL" id="QWG02969.1"/>
    </source>
</evidence>
<gene>
    <name evidence="1" type="ORF">KMW28_05150</name>
</gene>
<keyword evidence="2" id="KW-1185">Reference proteome</keyword>
<dbReference type="Proteomes" id="UP000678679">
    <property type="component" value="Chromosome 1"/>
</dbReference>
<dbReference type="KEGG" id="fya:KMW28_05150"/>
<dbReference type="EMBL" id="CP076132">
    <property type="protein sequence ID" value="QWG02969.1"/>
    <property type="molecule type" value="Genomic_DNA"/>
</dbReference>
<proteinExistence type="predicted"/>
<sequence length="461" mass="50971">MNRILTRHFLGTFLLILFTNLCIAQEKFYLLGNNAFNSVEEWKGENGNSLRWQKATNTTTRTFPEGNDIIVLSSSGEAKFGSKLNINFDLNQISSLLEVDFKKYDATLYLGKSGKANLKLTTNNIHLKITTEENSSLIIRDELNLSQGTGGNDELDISGYVFIQKQLVLKNSGINIYVREAGHLEINSFFESENGGKIYIMVCGKLTIDSDLSIKGQFEINTCDGTESCGEINIGGDFNYKCDGSENNSITGCGNINAGTCTECVSHGQINFCDDLDLPVELVYFKGQKTVNGHLLLWETASELNSSHFDVEVSSDRMNWEKISTIQAAGNSNVTLKYQYLDAIESGLYYRLAQYDLDGAVEYFGIVSFNGNNTDFSVTVYPTKITNDQQLKVEVQNANETYPVVGVLYNTNGVLLSHDIIVEQPSGSDIGTFTLPPLQSGMFILKVSNGINTEAVKLILE</sequence>
<name>A0AAX1N5X1_9BACT</name>
<dbReference type="AlphaFoldDB" id="A0AAX1N5X1"/>
<dbReference type="RefSeq" id="WP_169664434.1">
    <property type="nucleotide sequence ID" value="NZ_CP076132.1"/>
</dbReference>
<protein>
    <recommendedName>
        <fullName evidence="3">Secretion system C-terminal sorting domain-containing protein</fullName>
    </recommendedName>
</protein>